<evidence type="ECO:0000259" key="6">
    <source>
        <dbReference type="PROSITE" id="PS50016"/>
    </source>
</evidence>
<feature type="domain" description="PHD-type" evidence="7">
    <location>
        <begin position="272"/>
        <end position="393"/>
    </location>
</feature>
<evidence type="ECO:0000313" key="9">
    <source>
        <dbReference type="Proteomes" id="UP000006310"/>
    </source>
</evidence>
<evidence type="ECO:0000256" key="2">
    <source>
        <dbReference type="ARBA" id="ARBA00022771"/>
    </source>
</evidence>
<sequence length="810" mass="92351">MASVGNTNDDGPKLREEKQYRDFYPLLEEDTLLPIIDGHCNSSGISSTKEVADLIRHPPQVKQLIFNGKVTTEPLIIEQPLSSYHKCTTELWKLKEKKNAHLSHKKKWKPSPKSEINRIVRIEGPQEGTAYKAKLYQRKILPDMDALKIIEPTLTRIKTLYDMDEQDYLYMQYLRKQFPTLTLTDLQFEILLTILEIRYAITQSHVPTLPPPPPTIDQLCSICNGVETTHNTIVFCDCCNLAVHQDCYGVIFIPTGPWLCRACLQGKFESKRPRCAVCPEVGGALKQSTCGSWVHVSCAVWINELCFGNWHYAEPIEGIDRIPLSRWRLNCYLCKQRTGACIQCCNRNCFVAYHVSCARRVGLDMTPLVTGSLAEMALNNGERSLESFCDRHCASPSSTYKAAIADLRNFYSSTRQSDVHPNEKIIIPQAFSETLQRCVLSFNSIGHKQISTAVSVQICKYWALKRENNEGAPLISLPSEVIDLSYNLLTDKEIENRLEFIDILLHDLQKIQKLTDLVCERDAKILSLREVEEKIKSIVTNREVYCIQKFILGPFLQTEQFKTLETYLKDGKPSKSIVRCQTGDFANINELKIEMDGFFRLVESTDVPRTLRFTALKAEHALINLITKVEKTDFDRMLDRDFVLNRENPFATQEREWIGPFLQREEELSSVEDLTENEVHILTGDIWENAESSASITENTPSEQRTLKRKQPTKTNQRQKLTKSVKALKSSRPDSKLDNGKKKLTQRRSATRQPQSKAVLSADPSKRKTTVKSTGMEPSGPSKHRNIERGEKQKPKSKLSRKPAGTKSIH</sequence>
<dbReference type="OrthoDB" id="20839at2759"/>
<dbReference type="RefSeq" id="XP_022462902.1">
    <property type="nucleotide sequence ID" value="XM_022611499.1"/>
</dbReference>
<dbReference type="InterPro" id="IPR019786">
    <property type="entry name" value="Zinc_finger_PHD-type_CS"/>
</dbReference>
<keyword evidence="3" id="KW-0862">Zinc</keyword>
<feature type="region of interest" description="Disordered" evidence="5">
    <location>
        <begin position="692"/>
        <end position="810"/>
    </location>
</feature>
<evidence type="ECO:0000259" key="7">
    <source>
        <dbReference type="PROSITE" id="PS51805"/>
    </source>
</evidence>
<keyword evidence="1" id="KW-0479">Metal-binding</keyword>
<name>J7S4L8_HUIN7</name>
<evidence type="ECO:0000256" key="4">
    <source>
        <dbReference type="PROSITE-ProRule" id="PRU00146"/>
    </source>
</evidence>
<feature type="compositionally biased region" description="Basic and acidic residues" evidence="5">
    <location>
        <begin position="731"/>
        <end position="741"/>
    </location>
</feature>
<keyword evidence="9" id="KW-1185">Reference proteome</keyword>
<dbReference type="CDD" id="cd15492">
    <property type="entry name" value="PHD_BRPF_JADE_like"/>
    <property type="match status" value="1"/>
</dbReference>
<feature type="compositionally biased region" description="Polar residues" evidence="5">
    <location>
        <begin position="692"/>
        <end position="704"/>
    </location>
</feature>
<dbReference type="Pfam" id="PF13832">
    <property type="entry name" value="zf-HC5HC2H_2"/>
    <property type="match status" value="1"/>
</dbReference>
<dbReference type="PROSITE" id="PS50016">
    <property type="entry name" value="ZF_PHD_2"/>
    <property type="match status" value="1"/>
</dbReference>
<dbReference type="SMART" id="SM00249">
    <property type="entry name" value="PHD"/>
    <property type="match status" value="2"/>
</dbReference>
<dbReference type="GO" id="GO:0008270">
    <property type="term" value="F:zinc ion binding"/>
    <property type="evidence" value="ECO:0007669"/>
    <property type="project" value="UniProtKB-KW"/>
</dbReference>
<dbReference type="PROSITE" id="PS51805">
    <property type="entry name" value="EPHD"/>
    <property type="match status" value="1"/>
</dbReference>
<dbReference type="HOGENOM" id="CLU_002663_1_0_1"/>
<reference evidence="8 9" key="1">
    <citation type="journal article" date="2011" name="Proc. Natl. Acad. Sci. U.S.A.">
        <title>Evolutionary erosion of yeast sex chromosomes by mating-type switching accidents.</title>
        <authorList>
            <person name="Gordon J.L."/>
            <person name="Armisen D."/>
            <person name="Proux-Wera E."/>
            <person name="Oheigeartaigh S.S."/>
            <person name="Byrne K.P."/>
            <person name="Wolfe K.H."/>
        </authorList>
    </citation>
    <scope>NUCLEOTIDE SEQUENCE [LARGE SCALE GENOMIC DNA]</scope>
    <source>
        <strain evidence="9">ATCC MYA-139 / BCRC 22969 / CBS 8797 / CCRC 22969 / KCTC 17520 / NBRC 10181 / NCYC 3082</strain>
    </source>
</reference>
<evidence type="ECO:0008006" key="10">
    <source>
        <dbReference type="Google" id="ProtNLM"/>
    </source>
</evidence>
<dbReference type="AlphaFoldDB" id="J7S4L8"/>
<dbReference type="PROSITE" id="PS01359">
    <property type="entry name" value="ZF_PHD_1"/>
    <property type="match status" value="1"/>
</dbReference>
<dbReference type="PANTHER" id="PTHR13793">
    <property type="entry name" value="PHD FINGER PROTEINS"/>
    <property type="match status" value="1"/>
</dbReference>
<dbReference type="PANTHER" id="PTHR13793:SF107">
    <property type="entry name" value="BROMODOMAIN-CONTAINING PROTEIN HOMOLOG"/>
    <property type="match status" value="1"/>
</dbReference>
<dbReference type="eggNOG" id="KOG0955">
    <property type="taxonomic scope" value="Eukaryota"/>
</dbReference>
<dbReference type="InterPro" id="IPR001965">
    <property type="entry name" value="Znf_PHD"/>
</dbReference>
<keyword evidence="2 4" id="KW-0863">Zinc-finger</keyword>
<dbReference type="GO" id="GO:0006357">
    <property type="term" value="P:regulation of transcription by RNA polymerase II"/>
    <property type="evidence" value="ECO:0007669"/>
    <property type="project" value="TreeGrafter"/>
</dbReference>
<dbReference type="GeneID" id="34524306"/>
<gene>
    <name evidence="8" type="primary">KNAG0B02140</name>
    <name evidence="8" type="ordered locus">KNAG_0B02140</name>
</gene>
<evidence type="ECO:0000256" key="1">
    <source>
        <dbReference type="ARBA" id="ARBA00022723"/>
    </source>
</evidence>
<dbReference type="OMA" id="CKYWSMK"/>
<organism evidence="8 9">
    <name type="scientific">Huiozyma naganishii (strain ATCC MYA-139 / BCRC 22969 / CBS 8797 / KCTC 17520 / NBRC 10181 / NCYC 3082 / Yp74L-3)</name>
    <name type="common">Yeast</name>
    <name type="synonym">Kazachstania naganishii</name>
    <dbReference type="NCBI Taxonomy" id="1071383"/>
    <lineage>
        <taxon>Eukaryota</taxon>
        <taxon>Fungi</taxon>
        <taxon>Dikarya</taxon>
        <taxon>Ascomycota</taxon>
        <taxon>Saccharomycotina</taxon>
        <taxon>Saccharomycetes</taxon>
        <taxon>Saccharomycetales</taxon>
        <taxon>Saccharomycetaceae</taxon>
        <taxon>Huiozyma</taxon>
    </lineage>
</organism>
<dbReference type="Gene3D" id="3.30.40.10">
    <property type="entry name" value="Zinc/RING finger domain, C3HC4 (zinc finger)"/>
    <property type="match status" value="2"/>
</dbReference>
<dbReference type="InterPro" id="IPR034732">
    <property type="entry name" value="EPHD"/>
</dbReference>
<dbReference type="Proteomes" id="UP000006310">
    <property type="component" value="Chromosome 2"/>
</dbReference>
<dbReference type="STRING" id="1071383.J7S4L8"/>
<dbReference type="Pfam" id="PF13831">
    <property type="entry name" value="PHD_2"/>
    <property type="match status" value="1"/>
</dbReference>
<reference evidence="9" key="2">
    <citation type="submission" date="2012-08" db="EMBL/GenBank/DDBJ databases">
        <title>Genome sequence of Kazachstania naganishii.</title>
        <authorList>
            <person name="Gordon J.L."/>
            <person name="Armisen D."/>
            <person name="Proux-Wera E."/>
            <person name="OhEigeartaigh S.S."/>
            <person name="Byrne K.P."/>
            <person name="Wolfe K.H."/>
        </authorList>
    </citation>
    <scope>NUCLEOTIDE SEQUENCE [LARGE SCALE GENOMIC DNA]</scope>
    <source>
        <strain evidence="9">ATCC MYA-139 / BCRC 22969 / CBS 8797 / CCRC 22969 / KCTC 17520 / NBRC 10181 / NCYC 3082</strain>
    </source>
</reference>
<dbReference type="InterPro" id="IPR019787">
    <property type="entry name" value="Znf_PHD-finger"/>
</dbReference>
<protein>
    <recommendedName>
        <fullName evidence="10">PHD-type domain-containing protein</fullName>
    </recommendedName>
</protein>
<feature type="compositionally biased region" description="Basic and acidic residues" evidence="5">
    <location>
        <begin position="785"/>
        <end position="794"/>
    </location>
</feature>
<evidence type="ECO:0000313" key="8">
    <source>
        <dbReference type="EMBL" id="CCK68656.1"/>
    </source>
</evidence>
<dbReference type="InterPro" id="IPR011011">
    <property type="entry name" value="Znf_FYVE_PHD"/>
</dbReference>
<dbReference type="InterPro" id="IPR050701">
    <property type="entry name" value="Histone_Mod_Regulator"/>
</dbReference>
<feature type="domain" description="PHD-type" evidence="6">
    <location>
        <begin position="217"/>
        <end position="266"/>
    </location>
</feature>
<dbReference type="SUPFAM" id="SSF57903">
    <property type="entry name" value="FYVE/PHD zinc finger"/>
    <property type="match status" value="1"/>
</dbReference>
<evidence type="ECO:0000256" key="3">
    <source>
        <dbReference type="ARBA" id="ARBA00022833"/>
    </source>
</evidence>
<accession>J7S4L8</accession>
<dbReference type="EMBL" id="HE978315">
    <property type="protein sequence ID" value="CCK68656.1"/>
    <property type="molecule type" value="Genomic_DNA"/>
</dbReference>
<dbReference type="InterPro" id="IPR013083">
    <property type="entry name" value="Znf_RING/FYVE/PHD"/>
</dbReference>
<dbReference type="KEGG" id="kng:KNAG_0B02140"/>
<proteinExistence type="predicted"/>
<evidence type="ECO:0000256" key="5">
    <source>
        <dbReference type="SAM" id="MobiDB-lite"/>
    </source>
</evidence>